<sequence>MINPFDAKAIQDKANRNLFFNMEKLSFSSCTYSPQSPLFFTTMAHVCYKENGKHYSPLLTQNEVNDLLKVTSYVSNFNFLFTSTFVVTSLMSPLIILVSNHEILLTLYFVCMGALFYFSMRNWFKFQSLAKEKADLYRNRQHRVVVASQFRKRTVIKNMKLWAGPFAAVVVSEAVDLSGSEELKLIHDGIDLGSEAIKLVKLT</sequence>
<feature type="transmembrane region" description="Helical" evidence="1">
    <location>
        <begin position="103"/>
        <end position="124"/>
    </location>
</feature>
<protein>
    <submittedName>
        <fullName evidence="3">Uncharacterized protein</fullName>
    </submittedName>
</protein>
<keyword evidence="1" id="KW-0812">Transmembrane</keyword>
<reference evidence="3 4" key="1">
    <citation type="submission" date="2016-03" db="EMBL/GenBank/DDBJ databases">
        <title>Draft genome sequence of the Vibrio tubiashii subs. europaeus.</title>
        <authorList>
            <person name="Spinard E."/>
            <person name="Dubert J."/>
            <person name="Nelson D.R."/>
            <person name="Barja J.L."/>
        </authorList>
    </citation>
    <scope>NUCLEOTIDE SEQUENCE [LARGE SCALE GENOMIC DNA]</scope>
    <source>
        <strain evidence="4">PP-638</strain>
        <strain evidence="3">PP2-638</strain>
    </source>
</reference>
<organism evidence="3 4">
    <name type="scientific">Vibrio europaeus</name>
    <dbReference type="NCBI Taxonomy" id="300876"/>
    <lineage>
        <taxon>Bacteria</taxon>
        <taxon>Pseudomonadati</taxon>
        <taxon>Pseudomonadota</taxon>
        <taxon>Gammaproteobacteria</taxon>
        <taxon>Vibrionales</taxon>
        <taxon>Vibrionaceae</taxon>
        <taxon>Vibrio</taxon>
        <taxon>Vibrio oreintalis group</taxon>
    </lineage>
</organism>
<dbReference type="EMBL" id="JAPFIT010000010">
    <property type="protein sequence ID" value="MDC5738673.1"/>
    <property type="molecule type" value="Genomic_DNA"/>
</dbReference>
<keyword evidence="5" id="KW-1185">Reference proteome</keyword>
<evidence type="ECO:0000313" key="4">
    <source>
        <dbReference type="Proteomes" id="UP000094761"/>
    </source>
</evidence>
<gene>
    <name evidence="3" type="ORF">AZ468_23430</name>
    <name evidence="2" type="ORF">OPW20_01280</name>
</gene>
<evidence type="ECO:0000256" key="1">
    <source>
        <dbReference type="SAM" id="Phobius"/>
    </source>
</evidence>
<dbReference type="AlphaFoldDB" id="A0A178J9J6"/>
<dbReference type="Proteomes" id="UP000094761">
    <property type="component" value="Unassembled WGS sequence"/>
</dbReference>
<feature type="transmembrane region" description="Helical" evidence="1">
    <location>
        <begin position="77"/>
        <end position="97"/>
    </location>
</feature>
<evidence type="ECO:0000313" key="3">
    <source>
        <dbReference type="EMBL" id="OAM98465.1"/>
    </source>
</evidence>
<dbReference type="RefSeq" id="WP_069669602.1">
    <property type="nucleotide sequence ID" value="NZ_JAPFIM010000018.1"/>
</dbReference>
<comment type="caution">
    <text evidence="3">The sequence shown here is derived from an EMBL/GenBank/DDBJ whole genome shotgun (WGS) entry which is preliminary data.</text>
</comment>
<evidence type="ECO:0000313" key="5">
    <source>
        <dbReference type="Proteomes" id="UP001150001"/>
    </source>
</evidence>
<accession>A0A178J9J6</accession>
<dbReference type="GeneID" id="78078691"/>
<dbReference type="Proteomes" id="UP001150001">
    <property type="component" value="Unassembled WGS sequence"/>
</dbReference>
<name>A0A178J9J6_9VIBR</name>
<keyword evidence="1" id="KW-0472">Membrane</keyword>
<keyword evidence="1" id="KW-1133">Transmembrane helix</keyword>
<proteinExistence type="predicted"/>
<dbReference type="EMBL" id="LUAX01000007">
    <property type="protein sequence ID" value="OAM98465.1"/>
    <property type="molecule type" value="Genomic_DNA"/>
</dbReference>
<reference evidence="2" key="2">
    <citation type="submission" date="2022-11" db="EMBL/GenBank/DDBJ databases">
        <title>Role of the vibriolysin VemA secreted by the emergent pathogen Vibrio europaeus in the colonization of Manila clam mucus.</title>
        <authorList>
            <person name="Martinez C."/>
            <person name="Rodriguez S."/>
            <person name="Vences A."/>
            <person name="Barja J.L."/>
            <person name="Toranzo A.E."/>
            <person name="Dubert J."/>
        </authorList>
    </citation>
    <scope>NUCLEOTIDE SEQUENCE</scope>
    <source>
        <strain evidence="2">3454</strain>
    </source>
</reference>
<evidence type="ECO:0000313" key="2">
    <source>
        <dbReference type="EMBL" id="MDC5738673.1"/>
    </source>
</evidence>